<dbReference type="PANTHER" id="PTHR23150:SF19">
    <property type="entry name" value="FORMYLGLYCINE-GENERATING ENZYME"/>
    <property type="match status" value="1"/>
</dbReference>
<evidence type="ECO:0000313" key="3">
    <source>
        <dbReference type="Proteomes" id="UP000199663"/>
    </source>
</evidence>
<dbReference type="InterPro" id="IPR019868">
    <property type="entry name" value="Glid_motil-assoc_GldJ-short"/>
</dbReference>
<sequence>MHKKYFSQMAFAKNKLSMIAVSALIVMGGILSSCNKTPGYGRRTAAKPGKASASTGAEFSFDPNDSSKFQVTKLAQQVVGPRLKYIQGGRTVVGSQEQDVMAFRDNVERTVTIASFYMDETEVTNNDYKEFLFYIKKSVSADSVLKLEPKDKVWAGAMSYNDLYDTYYFRFPGFNFYPVAGVSWSQAVAYSKWRTDIVGNILREKEGLDSTLSKRQLIERGVALAEYRLPNEAEWEYAAKAMIGTQYMDENQENGRIYPWDGRGVRNPYDVKRKGKQGDFLANFKRGRGDYAGIAGGESNDGEILPTNVYDMPPNDFGLYHMAGNMNEWVQDVYRPLSFQDFDDLNPLRKDGIYDEQENYTTMLIDDNFRVYKGGSWRDVAYWLAPGTRRFMHQDSATNSIGFRCAMISIGAKGK</sequence>
<evidence type="ECO:0000313" key="2">
    <source>
        <dbReference type="EMBL" id="SDY44192.1"/>
    </source>
</evidence>
<feature type="domain" description="Sulfatase-modifying factor enzyme-like" evidence="1">
    <location>
        <begin position="86"/>
        <end position="406"/>
    </location>
</feature>
<dbReference type="InterPro" id="IPR051043">
    <property type="entry name" value="Sulfatase_Mod_Factor_Kinase"/>
</dbReference>
<dbReference type="EMBL" id="FNQC01000001">
    <property type="protein sequence ID" value="SDY44192.1"/>
    <property type="molecule type" value="Genomic_DNA"/>
</dbReference>
<accession>A0A1H3JW70</accession>
<dbReference type="Proteomes" id="UP000199663">
    <property type="component" value="Unassembled WGS sequence"/>
</dbReference>
<dbReference type="InterPro" id="IPR016187">
    <property type="entry name" value="CTDL_fold"/>
</dbReference>
<comment type="caution">
    <text evidence="2">The sequence shown here is derived from an EMBL/GenBank/DDBJ whole genome shotgun (WGS) entry which is preliminary data.</text>
</comment>
<organism evidence="2 3">
    <name type="scientific">Rhodonellum ikkaensis</name>
    <dbReference type="NCBI Taxonomy" id="336829"/>
    <lineage>
        <taxon>Bacteria</taxon>
        <taxon>Pseudomonadati</taxon>
        <taxon>Bacteroidota</taxon>
        <taxon>Cytophagia</taxon>
        <taxon>Cytophagales</taxon>
        <taxon>Cytophagaceae</taxon>
        <taxon>Rhodonellum</taxon>
    </lineage>
</organism>
<dbReference type="SUPFAM" id="SSF56436">
    <property type="entry name" value="C-type lectin-like"/>
    <property type="match status" value="1"/>
</dbReference>
<evidence type="ECO:0000259" key="1">
    <source>
        <dbReference type="Pfam" id="PF03781"/>
    </source>
</evidence>
<dbReference type="InterPro" id="IPR042095">
    <property type="entry name" value="SUMF_sf"/>
</dbReference>
<dbReference type="PANTHER" id="PTHR23150">
    <property type="entry name" value="SULFATASE MODIFYING FACTOR 1, 2"/>
    <property type="match status" value="1"/>
</dbReference>
<keyword evidence="2" id="KW-0449">Lipoprotein</keyword>
<dbReference type="Pfam" id="PF03781">
    <property type="entry name" value="FGE-sulfatase"/>
    <property type="match status" value="1"/>
</dbReference>
<name>A0A1H3JW70_9BACT</name>
<dbReference type="Gene3D" id="3.90.1580.10">
    <property type="entry name" value="paralog of FGE (formylglycine-generating enzyme)"/>
    <property type="match status" value="1"/>
</dbReference>
<dbReference type="InterPro" id="IPR005532">
    <property type="entry name" value="SUMF_dom"/>
</dbReference>
<proteinExistence type="predicted"/>
<reference evidence="2 3" key="1">
    <citation type="submission" date="2016-10" db="EMBL/GenBank/DDBJ databases">
        <authorList>
            <person name="Varghese N."/>
            <person name="Submissions S."/>
        </authorList>
    </citation>
    <scope>NUCLEOTIDE SEQUENCE [LARGE SCALE GENOMIC DNA]</scope>
    <source>
        <strain evidence="2 3">DSM 17997</strain>
    </source>
</reference>
<keyword evidence="3" id="KW-1185">Reference proteome</keyword>
<protein>
    <submittedName>
        <fullName evidence="2">Gliding motility-associated lipoprotein GldJ/gliding motility-associated lipoprotein GldJ,TIGR03530</fullName>
    </submittedName>
</protein>
<dbReference type="NCBIfam" id="TIGR03530">
    <property type="entry name" value="GldJ_short"/>
    <property type="match status" value="1"/>
</dbReference>
<dbReference type="PROSITE" id="PS51257">
    <property type="entry name" value="PROKAR_LIPOPROTEIN"/>
    <property type="match status" value="1"/>
</dbReference>
<gene>
    <name evidence="2" type="ORF">SAMN05444412_101163</name>
</gene>